<protein>
    <submittedName>
        <fullName evidence="1">Uncharacterized protein</fullName>
    </submittedName>
</protein>
<accession>A0A1H9QSC5</accession>
<dbReference type="Proteomes" id="UP000199647">
    <property type="component" value="Unassembled WGS sequence"/>
</dbReference>
<proteinExistence type="predicted"/>
<dbReference type="AlphaFoldDB" id="A0A1H9QSC5"/>
<evidence type="ECO:0000313" key="2">
    <source>
        <dbReference type="Proteomes" id="UP000199647"/>
    </source>
</evidence>
<dbReference type="EMBL" id="FOFG01000032">
    <property type="protein sequence ID" value="SER62739.1"/>
    <property type="molecule type" value="Genomic_DNA"/>
</dbReference>
<gene>
    <name evidence="1" type="ORF">SAMN05216548_1329</name>
</gene>
<organism evidence="1 2">
    <name type="scientific">Faunimonas pinastri</name>
    <dbReference type="NCBI Taxonomy" id="1855383"/>
    <lineage>
        <taxon>Bacteria</taxon>
        <taxon>Pseudomonadati</taxon>
        <taxon>Pseudomonadota</taxon>
        <taxon>Alphaproteobacteria</taxon>
        <taxon>Hyphomicrobiales</taxon>
        <taxon>Afifellaceae</taxon>
        <taxon>Faunimonas</taxon>
    </lineage>
</organism>
<evidence type="ECO:0000313" key="1">
    <source>
        <dbReference type="EMBL" id="SER62739.1"/>
    </source>
</evidence>
<name>A0A1H9QSC5_9HYPH</name>
<sequence length="258" mass="26866">MKRFITLAGVTGNTTTQPSISDLAAAMKAITSLYSWVEFDADSVTLDSSGLISAVADKSGNSRGFAQATTAYRPTWVDKVVSSRPVARFAGSATNSVFNRLDFSGTLPSTGDITKIAVLKLASTAGGVQEILTDLVPAATKHVLQVNNANLQMADGNTNGNLTYPTGLDATVFHVVASSQDFSDKLGRLKLDDGAVSTGTMTATGYNTTMYMGASETPTYPIAADIAGAFVFNADLLADAHAADLATVTAYIKARFGL</sequence>
<dbReference type="RefSeq" id="WP_092500035.1">
    <property type="nucleotide sequence ID" value="NZ_FOFG01000032.1"/>
</dbReference>
<dbReference type="STRING" id="1855383.SAMN05216548_1329"/>
<keyword evidence="2" id="KW-1185">Reference proteome</keyword>
<reference evidence="1 2" key="1">
    <citation type="submission" date="2016-10" db="EMBL/GenBank/DDBJ databases">
        <authorList>
            <person name="de Groot N.N."/>
        </authorList>
    </citation>
    <scope>NUCLEOTIDE SEQUENCE [LARGE SCALE GENOMIC DNA]</scope>
    <source>
        <strain evidence="1 2">A52C2</strain>
    </source>
</reference>